<accession>L7CLA4</accession>
<protein>
    <recommendedName>
        <fullName evidence="1">Spore protein YkvP/CgeB glycosyl transferase-like domain-containing protein</fullName>
    </recommendedName>
</protein>
<dbReference type="SUPFAM" id="SSF53756">
    <property type="entry name" value="UDP-Glycosyltransferase/glycogen phosphorylase"/>
    <property type="match status" value="1"/>
</dbReference>
<proteinExistence type="predicted"/>
<gene>
    <name evidence="2" type="ORF">RBSWK_01678</name>
</gene>
<dbReference type="PATRIC" id="fig|993516.3.peg.1788"/>
<evidence type="ECO:0000313" key="2">
    <source>
        <dbReference type="EMBL" id="ELP34402.1"/>
    </source>
</evidence>
<name>L7CLA4_RHOBT</name>
<reference evidence="2 3" key="1">
    <citation type="journal article" date="2013" name="Mar. Genomics">
        <title>Expression of sulfatases in Rhodopirellula baltica and the diversity of sulfatases in the genus Rhodopirellula.</title>
        <authorList>
            <person name="Wegner C.E."/>
            <person name="Richter-Heitmann T."/>
            <person name="Klindworth A."/>
            <person name="Klockow C."/>
            <person name="Richter M."/>
            <person name="Achstetter T."/>
            <person name="Glockner F.O."/>
            <person name="Harder J."/>
        </authorList>
    </citation>
    <scope>NUCLEOTIDE SEQUENCE [LARGE SCALE GENOMIC DNA]</scope>
    <source>
        <strain evidence="2 3">SWK14</strain>
    </source>
</reference>
<comment type="caution">
    <text evidence="2">The sequence shown here is derived from an EMBL/GenBank/DDBJ whole genome shotgun (WGS) entry which is preliminary data.</text>
</comment>
<feature type="domain" description="Spore protein YkvP/CgeB glycosyl transferase-like" evidence="1">
    <location>
        <begin position="199"/>
        <end position="339"/>
    </location>
</feature>
<evidence type="ECO:0000259" key="1">
    <source>
        <dbReference type="Pfam" id="PF13524"/>
    </source>
</evidence>
<dbReference type="Pfam" id="PF13524">
    <property type="entry name" value="Glyco_trans_1_2"/>
    <property type="match status" value="1"/>
</dbReference>
<dbReference type="EMBL" id="AMWG01000035">
    <property type="protein sequence ID" value="ELP34402.1"/>
    <property type="molecule type" value="Genomic_DNA"/>
</dbReference>
<organism evidence="2 3">
    <name type="scientific">Rhodopirellula baltica SWK14</name>
    <dbReference type="NCBI Taxonomy" id="993516"/>
    <lineage>
        <taxon>Bacteria</taxon>
        <taxon>Pseudomonadati</taxon>
        <taxon>Planctomycetota</taxon>
        <taxon>Planctomycetia</taxon>
        <taxon>Pirellulales</taxon>
        <taxon>Pirellulaceae</taxon>
        <taxon>Rhodopirellula</taxon>
    </lineage>
</organism>
<dbReference type="InterPro" id="IPR055259">
    <property type="entry name" value="YkvP/CgeB_Glyco_trans-like"/>
</dbReference>
<dbReference type="Proteomes" id="UP000010959">
    <property type="component" value="Unassembled WGS sequence"/>
</dbReference>
<dbReference type="AlphaFoldDB" id="L7CLA4"/>
<evidence type="ECO:0000313" key="3">
    <source>
        <dbReference type="Proteomes" id="UP000010959"/>
    </source>
</evidence>
<sequence length="346" mass="39880">MKILVLNANHDRYSLGWSYTRAFESLGHEVKMIDPVERLSQWKFWSNRYTRRILERPIVEAFNKQWLQELIADPVDLIWVGKGAWAVPWLWRQLKEKRPDVHLVCFNGDDPLENYSRGGNRPWVTDSISCFDLFCTYNSHLVDRLYEADARNVACVPFAWDPDIHPTQPYGAFERDLLFIGNGDTHRAQWLRHILSCPAAKHWKVSIYGKWAKAMCRSFSDRVIHRHVFGLEMAKLIASSRITLNILRVQNEGSHNMRTFETPGCGGLLASQFSNEQSHFLNGEDANQRGALLVSDPEECVDQIERHLRDPKLCESIARIGTARVADQTYQRRAEQTLDALGIASC</sequence>